<gene>
    <name evidence="3" type="ORF">MPL1032_270149</name>
</gene>
<accession>A0A0K2W2T5</accession>
<evidence type="ECO:0000313" key="4">
    <source>
        <dbReference type="Proteomes" id="UP000182888"/>
    </source>
</evidence>
<dbReference type="InterPro" id="IPR036282">
    <property type="entry name" value="Glutathione-S-Trfase_C_sf"/>
</dbReference>
<dbReference type="Pfam" id="PF13417">
    <property type="entry name" value="GST_N_3"/>
    <property type="match status" value="1"/>
</dbReference>
<dbReference type="Gene3D" id="1.20.1050.10">
    <property type="match status" value="1"/>
</dbReference>
<feature type="domain" description="GST N-terminal" evidence="1">
    <location>
        <begin position="2"/>
        <end position="83"/>
    </location>
</feature>
<dbReference type="SFLD" id="SFLDG00358">
    <property type="entry name" value="Main_(cytGST)"/>
    <property type="match status" value="1"/>
</dbReference>
<evidence type="ECO:0000259" key="2">
    <source>
        <dbReference type="PROSITE" id="PS50405"/>
    </source>
</evidence>
<dbReference type="GO" id="GO:0016740">
    <property type="term" value="F:transferase activity"/>
    <property type="evidence" value="ECO:0007669"/>
    <property type="project" value="UniProtKB-KW"/>
</dbReference>
<feature type="domain" description="GST C-terminal" evidence="2">
    <location>
        <begin position="88"/>
        <end position="208"/>
    </location>
</feature>
<dbReference type="Pfam" id="PF13410">
    <property type="entry name" value="GST_C_2"/>
    <property type="match status" value="1"/>
</dbReference>
<dbReference type="InterPro" id="IPR010987">
    <property type="entry name" value="Glutathione-S-Trfase_C-like"/>
</dbReference>
<dbReference type="InterPro" id="IPR040079">
    <property type="entry name" value="Glutathione_S-Trfase"/>
</dbReference>
<dbReference type="CDD" id="cd00299">
    <property type="entry name" value="GST_C_family"/>
    <property type="match status" value="1"/>
</dbReference>
<dbReference type="Gene3D" id="3.40.30.10">
    <property type="entry name" value="Glutaredoxin"/>
    <property type="match status" value="1"/>
</dbReference>
<keyword evidence="3" id="KW-0808">Transferase</keyword>
<dbReference type="SUPFAM" id="SSF47616">
    <property type="entry name" value="GST C-terminal domain-like"/>
    <property type="match status" value="1"/>
</dbReference>
<dbReference type="PROSITE" id="PS50404">
    <property type="entry name" value="GST_NTER"/>
    <property type="match status" value="1"/>
</dbReference>
<dbReference type="Proteomes" id="UP000182888">
    <property type="component" value="Unassembled WGS sequence"/>
</dbReference>
<proteinExistence type="predicted"/>
<name>A0A0K2W2T5_MESPL</name>
<dbReference type="CDD" id="cd03053">
    <property type="entry name" value="GST_N_Phi"/>
    <property type="match status" value="1"/>
</dbReference>
<protein>
    <submittedName>
        <fullName evidence="3">Glutathione S-transferase III</fullName>
    </submittedName>
</protein>
<dbReference type="InterPro" id="IPR036249">
    <property type="entry name" value="Thioredoxin-like_sf"/>
</dbReference>
<sequence length="208" mass="23216">MAKPTLYGADYSVYVRIARMALEEKGVGYELVPLDIFAAEGIPAWYLELHPFGRIPALEHDGFRLFETGAITRYVDEAFDGPALQPADARARARMSQIAGMLDAYGYRAMVWDVAVERLEKVPPDETLIAGGLRRAETMLKVLTSLKAEGPWLLGEQLTLADLHAAPIVAYFLKVAEGRDLLARFVQIRDWYARIADRASFARTEKVA</sequence>
<dbReference type="PANTHER" id="PTHR44051:SF8">
    <property type="entry name" value="GLUTATHIONE S-TRANSFERASE GSTA"/>
    <property type="match status" value="1"/>
</dbReference>
<dbReference type="PROSITE" id="PS50405">
    <property type="entry name" value="GST_CTER"/>
    <property type="match status" value="1"/>
</dbReference>
<dbReference type="AlphaFoldDB" id="A0A0K2W2T5"/>
<dbReference type="EMBL" id="CCND01000020">
    <property type="protein sequence ID" value="CDX59857.1"/>
    <property type="molecule type" value="Genomic_DNA"/>
</dbReference>
<organism evidence="3 4">
    <name type="scientific">Mesorhizobium plurifarium</name>
    <dbReference type="NCBI Taxonomy" id="69974"/>
    <lineage>
        <taxon>Bacteria</taxon>
        <taxon>Pseudomonadati</taxon>
        <taxon>Pseudomonadota</taxon>
        <taxon>Alphaproteobacteria</taxon>
        <taxon>Hyphomicrobiales</taxon>
        <taxon>Phyllobacteriaceae</taxon>
        <taxon>Mesorhizobium</taxon>
    </lineage>
</organism>
<evidence type="ECO:0000259" key="1">
    <source>
        <dbReference type="PROSITE" id="PS50404"/>
    </source>
</evidence>
<dbReference type="SFLD" id="SFLDS00019">
    <property type="entry name" value="Glutathione_Transferase_(cytos"/>
    <property type="match status" value="1"/>
</dbReference>
<dbReference type="SUPFAM" id="SSF52833">
    <property type="entry name" value="Thioredoxin-like"/>
    <property type="match status" value="1"/>
</dbReference>
<reference evidence="4" key="1">
    <citation type="submission" date="2014-08" db="EMBL/GenBank/DDBJ databases">
        <authorList>
            <person name="Edwards T."/>
        </authorList>
    </citation>
    <scope>NUCLEOTIDE SEQUENCE [LARGE SCALE GENOMIC DNA]</scope>
</reference>
<dbReference type="InterPro" id="IPR004045">
    <property type="entry name" value="Glutathione_S-Trfase_N"/>
</dbReference>
<dbReference type="PANTHER" id="PTHR44051">
    <property type="entry name" value="GLUTATHIONE S-TRANSFERASE-RELATED"/>
    <property type="match status" value="1"/>
</dbReference>
<evidence type="ECO:0000313" key="3">
    <source>
        <dbReference type="EMBL" id="CDX59857.1"/>
    </source>
</evidence>